<dbReference type="Gramene" id="OQU77191">
    <property type="protein sequence ID" value="OQU77191"/>
    <property type="gene ID" value="SORBI_3009G000801"/>
</dbReference>
<dbReference type="EMBL" id="CM000768">
    <property type="protein sequence ID" value="OQU77191.1"/>
    <property type="molecule type" value="Genomic_DNA"/>
</dbReference>
<sequence length="94" mass="10313">MPENRSVPATSQTLRECSCAIFSTMPRLSSPLHSCHEDAQRWAGVELRPPATTTRALPGPVCTLSTATTVKLSPSAHTPSIVKDRTFQQHKWIT</sequence>
<proteinExistence type="predicted"/>
<protein>
    <submittedName>
        <fullName evidence="1">Uncharacterized protein</fullName>
    </submittedName>
</protein>
<name>A0A1Z5R1A4_SORBI</name>
<evidence type="ECO:0000313" key="1">
    <source>
        <dbReference type="EMBL" id="OQU77191.1"/>
    </source>
</evidence>
<reference evidence="2" key="2">
    <citation type="journal article" date="2018" name="Plant J.">
        <title>The Sorghum bicolor reference genome: improved assembly, gene annotations, a transcriptome atlas, and signatures of genome organization.</title>
        <authorList>
            <person name="McCormick R.F."/>
            <person name="Truong S.K."/>
            <person name="Sreedasyam A."/>
            <person name="Jenkins J."/>
            <person name="Shu S."/>
            <person name="Sims D."/>
            <person name="Kennedy M."/>
            <person name="Amirebrahimi M."/>
            <person name="Weers B.D."/>
            <person name="McKinley B."/>
            <person name="Mattison A."/>
            <person name="Morishige D.T."/>
            <person name="Grimwood J."/>
            <person name="Schmutz J."/>
            <person name="Mullet J.E."/>
        </authorList>
    </citation>
    <scope>NUCLEOTIDE SEQUENCE [LARGE SCALE GENOMIC DNA]</scope>
    <source>
        <strain evidence="2">cv. BTx623</strain>
    </source>
</reference>
<dbReference type="Proteomes" id="UP000000768">
    <property type="component" value="Chromosome 9"/>
</dbReference>
<evidence type="ECO:0000313" key="2">
    <source>
        <dbReference type="Proteomes" id="UP000000768"/>
    </source>
</evidence>
<reference evidence="1 2" key="1">
    <citation type="journal article" date="2009" name="Nature">
        <title>The Sorghum bicolor genome and the diversification of grasses.</title>
        <authorList>
            <person name="Paterson A.H."/>
            <person name="Bowers J.E."/>
            <person name="Bruggmann R."/>
            <person name="Dubchak I."/>
            <person name="Grimwood J."/>
            <person name="Gundlach H."/>
            <person name="Haberer G."/>
            <person name="Hellsten U."/>
            <person name="Mitros T."/>
            <person name="Poliakov A."/>
            <person name="Schmutz J."/>
            <person name="Spannagl M."/>
            <person name="Tang H."/>
            <person name="Wang X."/>
            <person name="Wicker T."/>
            <person name="Bharti A.K."/>
            <person name="Chapman J."/>
            <person name="Feltus F.A."/>
            <person name="Gowik U."/>
            <person name="Grigoriev I.V."/>
            <person name="Lyons E."/>
            <person name="Maher C.A."/>
            <person name="Martis M."/>
            <person name="Narechania A."/>
            <person name="Otillar R.P."/>
            <person name="Penning B.W."/>
            <person name="Salamov A.A."/>
            <person name="Wang Y."/>
            <person name="Zhang L."/>
            <person name="Carpita N.C."/>
            <person name="Freeling M."/>
            <person name="Gingle A.R."/>
            <person name="Hash C.T."/>
            <person name="Keller B."/>
            <person name="Klein P."/>
            <person name="Kresovich S."/>
            <person name="McCann M.C."/>
            <person name="Ming R."/>
            <person name="Peterson D.G."/>
            <person name="Mehboob-ur-Rahman"/>
            <person name="Ware D."/>
            <person name="Westhoff P."/>
            <person name="Mayer K.F."/>
            <person name="Messing J."/>
            <person name="Rokhsar D.S."/>
        </authorList>
    </citation>
    <scope>NUCLEOTIDE SEQUENCE [LARGE SCALE GENOMIC DNA]</scope>
    <source>
        <strain evidence="2">cv. BTx623</strain>
    </source>
</reference>
<accession>A0A1Z5R1A4</accession>
<gene>
    <name evidence="1" type="ORF">SORBI_3009G000801</name>
</gene>
<dbReference type="InParanoid" id="A0A1Z5R1A4"/>
<keyword evidence="2" id="KW-1185">Reference proteome</keyword>
<organism evidence="1 2">
    <name type="scientific">Sorghum bicolor</name>
    <name type="common">Sorghum</name>
    <name type="synonym">Sorghum vulgare</name>
    <dbReference type="NCBI Taxonomy" id="4558"/>
    <lineage>
        <taxon>Eukaryota</taxon>
        <taxon>Viridiplantae</taxon>
        <taxon>Streptophyta</taxon>
        <taxon>Embryophyta</taxon>
        <taxon>Tracheophyta</taxon>
        <taxon>Spermatophyta</taxon>
        <taxon>Magnoliopsida</taxon>
        <taxon>Liliopsida</taxon>
        <taxon>Poales</taxon>
        <taxon>Poaceae</taxon>
        <taxon>PACMAD clade</taxon>
        <taxon>Panicoideae</taxon>
        <taxon>Andropogonodae</taxon>
        <taxon>Andropogoneae</taxon>
        <taxon>Sorghinae</taxon>
        <taxon>Sorghum</taxon>
    </lineage>
</organism>
<dbReference type="AlphaFoldDB" id="A0A1Z5R1A4"/>